<dbReference type="SUPFAM" id="SSF51735">
    <property type="entry name" value="NAD(P)-binding Rossmann-fold domains"/>
    <property type="match status" value="1"/>
</dbReference>
<reference evidence="4" key="1">
    <citation type="submission" date="2018-05" db="EMBL/GenBank/DDBJ databases">
        <authorList>
            <person name="Lanie J.A."/>
            <person name="Ng W.-L."/>
            <person name="Kazmierczak K.M."/>
            <person name="Andrzejewski T.M."/>
            <person name="Davidsen T.M."/>
            <person name="Wayne K.J."/>
            <person name="Tettelin H."/>
            <person name="Glass J.I."/>
            <person name="Rusch D."/>
            <person name="Podicherti R."/>
            <person name="Tsui H.-C.T."/>
            <person name="Winkler M.E."/>
        </authorList>
    </citation>
    <scope>NUCLEOTIDE SEQUENCE</scope>
</reference>
<dbReference type="Gene3D" id="3.40.50.720">
    <property type="entry name" value="NAD(P)-binding Rossmann-like Domain"/>
    <property type="match status" value="1"/>
</dbReference>
<dbReference type="PANTHER" id="PTHR43401">
    <property type="entry name" value="L-THREONINE 3-DEHYDROGENASE"/>
    <property type="match status" value="1"/>
</dbReference>
<dbReference type="InterPro" id="IPR036291">
    <property type="entry name" value="NAD(P)-bd_dom_sf"/>
</dbReference>
<proteinExistence type="predicted"/>
<feature type="domain" description="Alcohol dehydrogenase-like N-terminal" evidence="3">
    <location>
        <begin position="35"/>
        <end position="141"/>
    </location>
</feature>
<dbReference type="CDD" id="cd08254">
    <property type="entry name" value="hydroxyacyl_CoA_DH"/>
    <property type="match status" value="1"/>
</dbReference>
<organism evidence="4">
    <name type="scientific">marine metagenome</name>
    <dbReference type="NCBI Taxonomy" id="408172"/>
    <lineage>
        <taxon>unclassified sequences</taxon>
        <taxon>metagenomes</taxon>
        <taxon>ecological metagenomes</taxon>
    </lineage>
</organism>
<dbReference type="PANTHER" id="PTHR43401:SF4">
    <property type="entry name" value="D-ARABINOSE 1-DEHYDROGENASE (NADP(+))"/>
    <property type="match status" value="1"/>
</dbReference>
<protein>
    <recommendedName>
        <fullName evidence="5">Enoyl reductase (ER) domain-containing protein</fullName>
    </recommendedName>
</protein>
<sequence length="363" mass="38727">MKQSFFHWQMTELGGPLIREEIDPLNSDADFQVSAGEVLVKVAGCGVCHTDLGFYYDGVRTNHPLPLTLGHEISGRVVETSSGSEEWQGRAVIVPAVMPCGECELCKKGRSSICRNQKMPGNDIQGGFASHIVVPAKGLCLVDEVRLEKAKLTLADVSVIADAVTTPYQAAVRAGVGEGDLAVVVGVGGIGGYAAQINAALGATVIAIDVDAEKLSALKGYGVSLTLNSKEYDARELKKKIRDFVKEQGLPSQEWFIYECSGTGAGQATAFNLLTHGATLSVLGFTMEKTEMRLSNLMAFDARALGNWGCAPELYGAALDLVLDAKVQLAPFIEQHPLDSINEIFAAGHAHKLQRRAILVPSS</sequence>
<dbReference type="InterPro" id="IPR017614">
    <property type="entry name" value="Dearomat_deydrogenase"/>
</dbReference>
<feature type="domain" description="Alcohol dehydrogenase-like C-terminal" evidence="2">
    <location>
        <begin position="189"/>
        <end position="322"/>
    </location>
</feature>
<gene>
    <name evidence="4" type="ORF">METZ01_LOCUS45524</name>
</gene>
<dbReference type="Gene3D" id="3.90.180.10">
    <property type="entry name" value="Medium-chain alcohol dehydrogenases, catalytic domain"/>
    <property type="match status" value="1"/>
</dbReference>
<dbReference type="NCBIfam" id="TIGR03201">
    <property type="entry name" value="dearomat_had"/>
    <property type="match status" value="1"/>
</dbReference>
<dbReference type="InterPro" id="IPR013149">
    <property type="entry name" value="ADH-like_C"/>
</dbReference>
<evidence type="ECO:0008006" key="5">
    <source>
        <dbReference type="Google" id="ProtNLM"/>
    </source>
</evidence>
<accession>A0A381RLE3</accession>
<evidence type="ECO:0000313" key="4">
    <source>
        <dbReference type="EMBL" id="SUZ92670.1"/>
    </source>
</evidence>
<keyword evidence="1" id="KW-0560">Oxidoreductase</keyword>
<dbReference type="SUPFAM" id="SSF50129">
    <property type="entry name" value="GroES-like"/>
    <property type="match status" value="1"/>
</dbReference>
<dbReference type="GO" id="GO:0016491">
    <property type="term" value="F:oxidoreductase activity"/>
    <property type="evidence" value="ECO:0007669"/>
    <property type="project" value="UniProtKB-KW"/>
</dbReference>
<dbReference type="InterPro" id="IPR013154">
    <property type="entry name" value="ADH-like_N"/>
</dbReference>
<dbReference type="InterPro" id="IPR011032">
    <property type="entry name" value="GroES-like_sf"/>
</dbReference>
<evidence type="ECO:0000256" key="1">
    <source>
        <dbReference type="ARBA" id="ARBA00023002"/>
    </source>
</evidence>
<evidence type="ECO:0000259" key="3">
    <source>
        <dbReference type="Pfam" id="PF08240"/>
    </source>
</evidence>
<dbReference type="AlphaFoldDB" id="A0A381RLE3"/>
<dbReference type="InterPro" id="IPR050129">
    <property type="entry name" value="Zn_alcohol_dh"/>
</dbReference>
<dbReference type="Pfam" id="PF08240">
    <property type="entry name" value="ADH_N"/>
    <property type="match status" value="1"/>
</dbReference>
<dbReference type="Pfam" id="PF00107">
    <property type="entry name" value="ADH_zinc_N"/>
    <property type="match status" value="1"/>
</dbReference>
<name>A0A381RLE3_9ZZZZ</name>
<dbReference type="EMBL" id="UINC01002079">
    <property type="protein sequence ID" value="SUZ92670.1"/>
    <property type="molecule type" value="Genomic_DNA"/>
</dbReference>
<evidence type="ECO:0000259" key="2">
    <source>
        <dbReference type="Pfam" id="PF00107"/>
    </source>
</evidence>